<name>E2NCT1_9BACE</name>
<dbReference type="EMBL" id="ACCH01000159">
    <property type="protein sequence ID" value="EEF90273.1"/>
    <property type="molecule type" value="Genomic_DNA"/>
</dbReference>
<dbReference type="Proteomes" id="UP000003711">
    <property type="component" value="Unassembled WGS sequence"/>
</dbReference>
<protein>
    <submittedName>
        <fullName evidence="1">Uncharacterized protein</fullName>
    </submittedName>
</protein>
<gene>
    <name evidence="1" type="ORF">BACCELL_02089</name>
</gene>
<evidence type="ECO:0000313" key="2">
    <source>
        <dbReference type="Proteomes" id="UP000003711"/>
    </source>
</evidence>
<dbReference type="HOGENOM" id="CLU_3164406_0_0_10"/>
<reference evidence="1 2" key="2">
    <citation type="submission" date="2009-01" db="EMBL/GenBank/DDBJ databases">
        <title>Draft genome sequence of Bacteroides cellulosilyticus (DSM 14838).</title>
        <authorList>
            <person name="Sudarsanam P."/>
            <person name="Ley R."/>
            <person name="Guruge J."/>
            <person name="Turnbaugh P.J."/>
            <person name="Mahowald M."/>
            <person name="Liep D."/>
            <person name="Gordon J."/>
        </authorList>
    </citation>
    <scope>NUCLEOTIDE SEQUENCE [LARGE SCALE GENOMIC DNA]</scope>
    <source>
        <strain evidence="1 2">DSM 14838</strain>
    </source>
</reference>
<accession>E2NCT1</accession>
<dbReference type="AlphaFoldDB" id="E2NCT1"/>
<organism evidence="1 2">
    <name type="scientific">Bacteroides cellulosilyticus DSM 14838</name>
    <dbReference type="NCBI Taxonomy" id="537012"/>
    <lineage>
        <taxon>Bacteria</taxon>
        <taxon>Pseudomonadati</taxon>
        <taxon>Bacteroidota</taxon>
        <taxon>Bacteroidia</taxon>
        <taxon>Bacteroidales</taxon>
        <taxon>Bacteroidaceae</taxon>
        <taxon>Bacteroides</taxon>
    </lineage>
</organism>
<reference evidence="1 2" key="1">
    <citation type="submission" date="2008-12" db="EMBL/GenBank/DDBJ databases">
        <authorList>
            <person name="Fulton L."/>
            <person name="Clifton S."/>
            <person name="Fulton B."/>
            <person name="Xu J."/>
            <person name="Minx P."/>
            <person name="Pepin K.H."/>
            <person name="Johnson M."/>
            <person name="Bhonagiri V."/>
            <person name="Nash W.E."/>
            <person name="Mardis E.R."/>
            <person name="Wilson R.K."/>
        </authorList>
    </citation>
    <scope>NUCLEOTIDE SEQUENCE [LARGE SCALE GENOMIC DNA]</scope>
    <source>
        <strain evidence="1 2">DSM 14838</strain>
    </source>
</reference>
<proteinExistence type="predicted"/>
<sequence length="47" mass="5608">MFIDVFYWKILQTKVCFFSKKKIGGDTFCRILVVPCRSLNQQNTYKV</sequence>
<comment type="caution">
    <text evidence="1">The sequence shown here is derived from an EMBL/GenBank/DDBJ whole genome shotgun (WGS) entry which is preliminary data.</text>
</comment>
<evidence type="ECO:0000313" key="1">
    <source>
        <dbReference type="EMBL" id="EEF90273.1"/>
    </source>
</evidence>